<dbReference type="CDD" id="cd07302">
    <property type="entry name" value="CHD"/>
    <property type="match status" value="1"/>
</dbReference>
<evidence type="ECO:0000313" key="10">
    <source>
        <dbReference type="EMBL" id="KXZ50780.1"/>
    </source>
</evidence>
<evidence type="ECO:0000313" key="11">
    <source>
        <dbReference type="Proteomes" id="UP000075714"/>
    </source>
</evidence>
<dbReference type="EMBL" id="LSYV01000016">
    <property type="protein sequence ID" value="KXZ50780.1"/>
    <property type="molecule type" value="Genomic_DNA"/>
</dbReference>
<name>A0A150GN58_GONPE</name>
<accession>A0A150GN58</accession>
<dbReference type="GO" id="GO:0005886">
    <property type="term" value="C:plasma membrane"/>
    <property type="evidence" value="ECO:0007669"/>
    <property type="project" value="TreeGrafter"/>
</dbReference>
<feature type="domain" description="Guanylate cyclase" evidence="9">
    <location>
        <begin position="418"/>
        <end position="540"/>
    </location>
</feature>
<feature type="transmembrane region" description="Helical" evidence="8">
    <location>
        <begin position="134"/>
        <end position="157"/>
    </location>
</feature>
<reference evidence="11" key="1">
    <citation type="journal article" date="2016" name="Nat. Commun.">
        <title>The Gonium pectorale genome demonstrates co-option of cell cycle regulation during the evolution of multicellularity.</title>
        <authorList>
            <person name="Hanschen E.R."/>
            <person name="Marriage T.N."/>
            <person name="Ferris P.J."/>
            <person name="Hamaji T."/>
            <person name="Toyoda A."/>
            <person name="Fujiyama A."/>
            <person name="Neme R."/>
            <person name="Noguchi H."/>
            <person name="Minakuchi Y."/>
            <person name="Suzuki M."/>
            <person name="Kawai-Toyooka H."/>
            <person name="Smith D.R."/>
            <person name="Sparks H."/>
            <person name="Anderson J."/>
            <person name="Bakaric R."/>
            <person name="Luria V."/>
            <person name="Karger A."/>
            <person name="Kirschner M.W."/>
            <person name="Durand P.M."/>
            <person name="Michod R.E."/>
            <person name="Nozaki H."/>
            <person name="Olson B.J."/>
        </authorList>
    </citation>
    <scope>NUCLEOTIDE SEQUENCE [LARGE SCALE GENOMIC DNA]</scope>
    <source>
        <strain evidence="11">NIES-2863</strain>
    </source>
</reference>
<evidence type="ECO:0000256" key="7">
    <source>
        <dbReference type="SAM" id="MobiDB-lite"/>
    </source>
</evidence>
<dbReference type="Gene3D" id="3.30.70.1230">
    <property type="entry name" value="Nucleotide cyclase"/>
    <property type="match status" value="1"/>
</dbReference>
<feature type="transmembrane region" description="Helical" evidence="8">
    <location>
        <begin position="363"/>
        <end position="384"/>
    </location>
</feature>
<dbReference type="SMART" id="SM00044">
    <property type="entry name" value="CYCc"/>
    <property type="match status" value="1"/>
</dbReference>
<keyword evidence="4 8" id="KW-1133">Transmembrane helix</keyword>
<dbReference type="GO" id="GO:0004383">
    <property type="term" value="F:guanylate cyclase activity"/>
    <property type="evidence" value="ECO:0007669"/>
    <property type="project" value="TreeGrafter"/>
</dbReference>
<feature type="compositionally biased region" description="Low complexity" evidence="7">
    <location>
        <begin position="13"/>
        <end position="26"/>
    </location>
</feature>
<dbReference type="PANTHER" id="PTHR11920:SF335">
    <property type="entry name" value="GUANYLATE CYCLASE"/>
    <property type="match status" value="1"/>
</dbReference>
<dbReference type="Pfam" id="PF00211">
    <property type="entry name" value="Guanylate_cyc"/>
    <property type="match status" value="1"/>
</dbReference>
<dbReference type="OrthoDB" id="542842at2759"/>
<keyword evidence="3" id="KW-0547">Nucleotide-binding</keyword>
<dbReference type="Proteomes" id="UP000075714">
    <property type="component" value="Unassembled WGS sequence"/>
</dbReference>
<dbReference type="GO" id="GO:0000166">
    <property type="term" value="F:nucleotide binding"/>
    <property type="evidence" value="ECO:0007669"/>
    <property type="project" value="UniProtKB-KW"/>
</dbReference>
<evidence type="ECO:0000256" key="4">
    <source>
        <dbReference type="ARBA" id="ARBA00022989"/>
    </source>
</evidence>
<comment type="subcellular location">
    <subcellularLocation>
        <location evidence="1">Membrane</location>
    </subcellularLocation>
</comment>
<evidence type="ECO:0000256" key="2">
    <source>
        <dbReference type="ARBA" id="ARBA00022692"/>
    </source>
</evidence>
<keyword evidence="5 8" id="KW-0472">Membrane</keyword>
<gene>
    <name evidence="10" type="ORF">GPECTOR_15g465</name>
</gene>
<evidence type="ECO:0000256" key="5">
    <source>
        <dbReference type="ARBA" id="ARBA00023136"/>
    </source>
</evidence>
<sequence length="540" mass="56394">MASLSGAEPFEEAQSSARLRPSLSRLPPQPQDPQQPDAAGGQDGFVDFKAWPSRLRSQTSFRTRLRNARRDGGGGAVSLFEWETRGHFWSALDKAAAPADPSKARKAGRLSRWRKVAAVRIKNTLYVIALRPSVLLWPLLLLGACIGLGMAGVVLGANSEASKAQSQASSLDVSPLWLAPCGVVRAVQPGAPQPGPQPGSSALDPAEQLSFGQLQTVLYRSSGAGSGAVQLSALEPVLVPGASAGETWGNDADASGNCSALPGGGGFDPRDGGTKLWGFVGAALRLGELADAGLSSLAGLGYGYRLLVRSGSDPASPLLAELAGGAGAGGGSGVAAPVPADSGSWQLQLSRDGGWIPTWKAPLTAVVIVASLALAGLLMTALVIQQRHRMLLGAMLPDRVVRTLGKGRNFYERYDNVTVLYADIVRYSNAPTGSRSWEVITLLNDVNNIFDSLLEKHGLLKIQRSGEAFMGVGGCPEAGDPIATAVRVALCAREMVMEVARYRSANGQRVQIRLGMHSGPVVAAVVGSTQPRFSLFGEPP</sequence>
<dbReference type="AlphaFoldDB" id="A0A150GN58"/>
<dbReference type="GO" id="GO:0035556">
    <property type="term" value="P:intracellular signal transduction"/>
    <property type="evidence" value="ECO:0007669"/>
    <property type="project" value="InterPro"/>
</dbReference>
<dbReference type="GO" id="GO:0007168">
    <property type="term" value="P:receptor guanylyl cyclase signaling pathway"/>
    <property type="evidence" value="ECO:0007669"/>
    <property type="project" value="TreeGrafter"/>
</dbReference>
<dbReference type="PANTHER" id="PTHR11920">
    <property type="entry name" value="GUANYLYL CYCLASE"/>
    <property type="match status" value="1"/>
</dbReference>
<evidence type="ECO:0000256" key="3">
    <source>
        <dbReference type="ARBA" id="ARBA00022741"/>
    </source>
</evidence>
<dbReference type="SUPFAM" id="SSF55073">
    <property type="entry name" value="Nucleotide cyclase"/>
    <property type="match status" value="1"/>
</dbReference>
<dbReference type="InterPro" id="IPR029787">
    <property type="entry name" value="Nucleotide_cyclase"/>
</dbReference>
<dbReference type="GO" id="GO:0004016">
    <property type="term" value="F:adenylate cyclase activity"/>
    <property type="evidence" value="ECO:0007669"/>
    <property type="project" value="TreeGrafter"/>
</dbReference>
<comment type="caution">
    <text evidence="10">The sequence shown here is derived from an EMBL/GenBank/DDBJ whole genome shotgun (WGS) entry which is preliminary data.</text>
</comment>
<evidence type="ECO:0000256" key="1">
    <source>
        <dbReference type="ARBA" id="ARBA00004370"/>
    </source>
</evidence>
<evidence type="ECO:0000256" key="8">
    <source>
        <dbReference type="SAM" id="Phobius"/>
    </source>
</evidence>
<organism evidence="10 11">
    <name type="scientific">Gonium pectorale</name>
    <name type="common">Green alga</name>
    <dbReference type="NCBI Taxonomy" id="33097"/>
    <lineage>
        <taxon>Eukaryota</taxon>
        <taxon>Viridiplantae</taxon>
        <taxon>Chlorophyta</taxon>
        <taxon>core chlorophytes</taxon>
        <taxon>Chlorophyceae</taxon>
        <taxon>CS clade</taxon>
        <taxon>Chlamydomonadales</taxon>
        <taxon>Volvocaceae</taxon>
        <taxon>Gonium</taxon>
    </lineage>
</organism>
<dbReference type="InterPro" id="IPR050401">
    <property type="entry name" value="Cyclic_nucleotide_synthase"/>
</dbReference>
<evidence type="ECO:0000256" key="6">
    <source>
        <dbReference type="ARBA" id="ARBA00023239"/>
    </source>
</evidence>
<dbReference type="InterPro" id="IPR001054">
    <property type="entry name" value="A/G_cyclase"/>
</dbReference>
<protein>
    <recommendedName>
        <fullName evidence="9">Guanylate cyclase domain-containing protein</fullName>
    </recommendedName>
</protein>
<dbReference type="STRING" id="33097.A0A150GN58"/>
<keyword evidence="11" id="KW-1185">Reference proteome</keyword>
<proteinExistence type="predicted"/>
<keyword evidence="6" id="KW-0456">Lyase</keyword>
<dbReference type="PROSITE" id="PS50125">
    <property type="entry name" value="GUANYLATE_CYCLASE_2"/>
    <property type="match status" value="1"/>
</dbReference>
<keyword evidence="2 8" id="KW-0812">Transmembrane</keyword>
<evidence type="ECO:0000259" key="9">
    <source>
        <dbReference type="PROSITE" id="PS50125"/>
    </source>
</evidence>
<feature type="region of interest" description="Disordered" evidence="7">
    <location>
        <begin position="1"/>
        <end position="43"/>
    </location>
</feature>
<dbReference type="GO" id="GO:0001653">
    <property type="term" value="F:peptide receptor activity"/>
    <property type="evidence" value="ECO:0007669"/>
    <property type="project" value="TreeGrafter"/>
</dbReference>